<evidence type="ECO:0000313" key="1">
    <source>
        <dbReference type="EMBL" id="GAA4004384.1"/>
    </source>
</evidence>
<gene>
    <name evidence="1" type="ORF">GCM10022408_15190</name>
</gene>
<proteinExistence type="predicted"/>
<protein>
    <submittedName>
        <fullName evidence="1">Uncharacterized protein</fullName>
    </submittedName>
</protein>
<sequence>MTLLTSYIQTLLSDDTTCPGTWMLMGADNKTLPLVDYKGQTQEYEVEKANLEVMVHSRLAKAGQLEIYSFRPTRQRPSSVSSKR</sequence>
<comment type="caution">
    <text evidence="1">The sequence shown here is derived from an EMBL/GenBank/DDBJ whole genome shotgun (WGS) entry which is preliminary data.</text>
</comment>
<evidence type="ECO:0000313" key="2">
    <source>
        <dbReference type="Proteomes" id="UP001500567"/>
    </source>
</evidence>
<name>A0ABP7RZG7_9BACT</name>
<dbReference type="EMBL" id="BAABDJ010000009">
    <property type="protein sequence ID" value="GAA4004384.1"/>
    <property type="molecule type" value="Genomic_DNA"/>
</dbReference>
<reference evidence="2" key="1">
    <citation type="journal article" date="2019" name="Int. J. Syst. Evol. Microbiol.">
        <title>The Global Catalogue of Microorganisms (GCM) 10K type strain sequencing project: providing services to taxonomists for standard genome sequencing and annotation.</title>
        <authorList>
            <consortium name="The Broad Institute Genomics Platform"/>
            <consortium name="The Broad Institute Genome Sequencing Center for Infectious Disease"/>
            <person name="Wu L."/>
            <person name="Ma J."/>
        </authorList>
    </citation>
    <scope>NUCLEOTIDE SEQUENCE [LARGE SCALE GENOMIC DNA]</scope>
    <source>
        <strain evidence="2">JCM 17224</strain>
    </source>
</reference>
<dbReference type="RefSeq" id="WP_345072107.1">
    <property type="nucleotide sequence ID" value="NZ_BAABDJ010000009.1"/>
</dbReference>
<dbReference type="Proteomes" id="UP001500567">
    <property type="component" value="Unassembled WGS sequence"/>
</dbReference>
<accession>A0ABP7RZG7</accession>
<organism evidence="1 2">
    <name type="scientific">Hymenobacter fastidiosus</name>
    <dbReference type="NCBI Taxonomy" id="486264"/>
    <lineage>
        <taxon>Bacteria</taxon>
        <taxon>Pseudomonadati</taxon>
        <taxon>Bacteroidota</taxon>
        <taxon>Cytophagia</taxon>
        <taxon>Cytophagales</taxon>
        <taxon>Hymenobacteraceae</taxon>
        <taxon>Hymenobacter</taxon>
    </lineage>
</organism>
<keyword evidence="2" id="KW-1185">Reference proteome</keyword>